<dbReference type="PANTHER" id="PTHR11002">
    <property type="entry name" value="CARBONIC ANHYDRASE"/>
    <property type="match status" value="1"/>
</dbReference>
<dbReference type="Pfam" id="PF00484">
    <property type="entry name" value="Pro_CA"/>
    <property type="match status" value="1"/>
</dbReference>
<dbReference type="PROSITE" id="PS00704">
    <property type="entry name" value="PROK_CO2_ANHYDRASE_1"/>
    <property type="match status" value="1"/>
</dbReference>
<dbReference type="PANTHER" id="PTHR11002:SF79">
    <property type="entry name" value="CARBONIC ANHYDRASE 2"/>
    <property type="match status" value="1"/>
</dbReference>
<feature type="binding site" evidence="6">
    <location>
        <position position="106"/>
    </location>
    <ligand>
        <name>Zn(2+)</name>
        <dbReference type="ChEBI" id="CHEBI:29105"/>
    </ligand>
</feature>
<organism evidence="7 8">
    <name type="scientific">Halorhodospira halochloris</name>
    <name type="common">Ectothiorhodospira halochloris</name>
    <dbReference type="NCBI Taxonomy" id="1052"/>
    <lineage>
        <taxon>Bacteria</taxon>
        <taxon>Pseudomonadati</taxon>
        <taxon>Pseudomonadota</taxon>
        <taxon>Gammaproteobacteria</taxon>
        <taxon>Chromatiales</taxon>
        <taxon>Ectothiorhodospiraceae</taxon>
        <taxon>Halorhodospira</taxon>
    </lineage>
</organism>
<dbReference type="AlphaFoldDB" id="A0A120MZY7"/>
<dbReference type="CDD" id="cd03378">
    <property type="entry name" value="beta_CA_cladeC"/>
    <property type="match status" value="1"/>
</dbReference>
<comment type="similarity">
    <text evidence="1">Belongs to the beta-class carbonic anhydrase family.</text>
</comment>
<feature type="binding site" evidence="6">
    <location>
        <position position="52"/>
    </location>
    <ligand>
        <name>Zn(2+)</name>
        <dbReference type="ChEBI" id="CHEBI:29105"/>
    </ligand>
</feature>
<sequence>MLTPSAALARLKEGNQRFVHGELCLHERMTHQRRLEVAAKQQPFAAILGCADSRVPAEEVFDQGVGDLFVVRVAGNYAGRGQIGSLEYAAEVLSVPLIVVLGHSCCGAIGATVDSLRSQSRAPSDALQEIIDELQPSVRPLLGDTSTADAEIIEEATIANVRSTAERLSAKSELLERAIQQGRLQVIGAKYDLATGVVEWI</sequence>
<gene>
    <name evidence="7" type="primary">cynT</name>
    <name evidence="7" type="ORF">HH1059_14910</name>
</gene>
<feature type="binding site" evidence="6">
    <location>
        <position position="50"/>
    </location>
    <ligand>
        <name>Zn(2+)</name>
        <dbReference type="ChEBI" id="CHEBI:29105"/>
    </ligand>
</feature>
<dbReference type="SMART" id="SM00947">
    <property type="entry name" value="Pro_CA"/>
    <property type="match status" value="1"/>
</dbReference>
<dbReference type="InterPro" id="IPR036874">
    <property type="entry name" value="Carbonic_anhydrase_sf"/>
</dbReference>
<dbReference type="Gene3D" id="3.40.1050.10">
    <property type="entry name" value="Carbonic anhydrase"/>
    <property type="match status" value="1"/>
</dbReference>
<keyword evidence="4" id="KW-0456">Lyase</keyword>
<dbReference type="InterPro" id="IPR015892">
    <property type="entry name" value="Carbonic_anhydrase_CS"/>
</dbReference>
<reference evidence="7" key="1">
    <citation type="submission" date="2016-02" db="EMBL/GenBank/DDBJ databases">
        <title>Halorhodospira halochloris DSM-1059 complete genome, version 2.</title>
        <authorList>
            <person name="Tsukatani Y."/>
        </authorList>
    </citation>
    <scope>NUCLEOTIDE SEQUENCE</scope>
    <source>
        <strain evidence="7">DSM 1059</strain>
    </source>
</reference>
<dbReference type="GO" id="GO:0015976">
    <property type="term" value="P:carbon utilization"/>
    <property type="evidence" value="ECO:0007669"/>
    <property type="project" value="InterPro"/>
</dbReference>
<dbReference type="OrthoDB" id="9769739at2"/>
<dbReference type="EMBL" id="AP017372">
    <property type="protein sequence ID" value="BAU58196.1"/>
    <property type="molecule type" value="Genomic_DNA"/>
</dbReference>
<dbReference type="InterPro" id="IPR001765">
    <property type="entry name" value="Carbonic_anhydrase"/>
</dbReference>
<evidence type="ECO:0000256" key="6">
    <source>
        <dbReference type="PIRSR" id="PIRSR601765-1"/>
    </source>
</evidence>
<evidence type="ECO:0000313" key="7">
    <source>
        <dbReference type="EMBL" id="BAU58196.1"/>
    </source>
</evidence>
<keyword evidence="8" id="KW-1185">Reference proteome</keyword>
<evidence type="ECO:0000256" key="4">
    <source>
        <dbReference type="ARBA" id="ARBA00023239"/>
    </source>
</evidence>
<dbReference type="GO" id="GO:0004089">
    <property type="term" value="F:carbonate dehydratase activity"/>
    <property type="evidence" value="ECO:0007669"/>
    <property type="project" value="UniProtKB-EC"/>
</dbReference>
<proteinExistence type="inferred from homology"/>
<evidence type="ECO:0000256" key="5">
    <source>
        <dbReference type="ARBA" id="ARBA00048348"/>
    </source>
</evidence>
<accession>A0A120MZY7</accession>
<evidence type="ECO:0000313" key="8">
    <source>
        <dbReference type="Proteomes" id="UP000218890"/>
    </source>
</evidence>
<dbReference type="SUPFAM" id="SSF53056">
    <property type="entry name" value="beta-carbonic anhydrase, cab"/>
    <property type="match status" value="1"/>
</dbReference>
<dbReference type="GO" id="GO:0008270">
    <property type="term" value="F:zinc ion binding"/>
    <property type="evidence" value="ECO:0007669"/>
    <property type="project" value="InterPro"/>
</dbReference>
<dbReference type="Proteomes" id="UP000218890">
    <property type="component" value="Chromosome"/>
</dbReference>
<evidence type="ECO:0000256" key="1">
    <source>
        <dbReference type="ARBA" id="ARBA00006217"/>
    </source>
</evidence>
<keyword evidence="3 6" id="KW-0862">Zinc</keyword>
<feature type="binding site" evidence="6">
    <location>
        <position position="103"/>
    </location>
    <ligand>
        <name>Zn(2+)</name>
        <dbReference type="ChEBI" id="CHEBI:29105"/>
    </ligand>
</feature>
<evidence type="ECO:0000256" key="2">
    <source>
        <dbReference type="ARBA" id="ARBA00012925"/>
    </source>
</evidence>
<dbReference type="EC" id="4.2.1.1" evidence="2"/>
<comment type="catalytic activity">
    <reaction evidence="5">
        <text>hydrogencarbonate + H(+) = CO2 + H2O</text>
        <dbReference type="Rhea" id="RHEA:10748"/>
        <dbReference type="ChEBI" id="CHEBI:15377"/>
        <dbReference type="ChEBI" id="CHEBI:15378"/>
        <dbReference type="ChEBI" id="CHEBI:16526"/>
        <dbReference type="ChEBI" id="CHEBI:17544"/>
        <dbReference type="EC" id="4.2.1.1"/>
    </reaction>
</comment>
<name>A0A120MZY7_HALHR</name>
<dbReference type="KEGG" id="hhk:HH1059_14910"/>
<comment type="cofactor">
    <cofactor evidence="6">
        <name>Zn(2+)</name>
        <dbReference type="ChEBI" id="CHEBI:29105"/>
    </cofactor>
    <text evidence="6">Binds 1 zinc ion per subunit.</text>
</comment>
<dbReference type="RefSeq" id="WP_096409598.1">
    <property type="nucleotide sequence ID" value="NZ_AP017372.2"/>
</dbReference>
<evidence type="ECO:0000256" key="3">
    <source>
        <dbReference type="ARBA" id="ARBA00022833"/>
    </source>
</evidence>
<protein>
    <recommendedName>
        <fullName evidence="2">carbonic anhydrase</fullName>
        <ecNumber evidence="2">4.2.1.1</ecNumber>
    </recommendedName>
</protein>
<keyword evidence="6" id="KW-0479">Metal-binding</keyword>